<organism evidence="1 2">
    <name type="scientific">Acaulospora morrowiae</name>
    <dbReference type="NCBI Taxonomy" id="94023"/>
    <lineage>
        <taxon>Eukaryota</taxon>
        <taxon>Fungi</taxon>
        <taxon>Fungi incertae sedis</taxon>
        <taxon>Mucoromycota</taxon>
        <taxon>Glomeromycotina</taxon>
        <taxon>Glomeromycetes</taxon>
        <taxon>Diversisporales</taxon>
        <taxon>Acaulosporaceae</taxon>
        <taxon>Acaulospora</taxon>
    </lineage>
</organism>
<name>A0A9N9IVB1_9GLOM</name>
<protein>
    <submittedName>
        <fullName evidence="1">14648_t:CDS:1</fullName>
    </submittedName>
</protein>
<evidence type="ECO:0000313" key="1">
    <source>
        <dbReference type="EMBL" id="CAG8753103.1"/>
    </source>
</evidence>
<evidence type="ECO:0000313" key="2">
    <source>
        <dbReference type="Proteomes" id="UP000789342"/>
    </source>
</evidence>
<sequence>RLGRKNPEILDILQDDAKDNAEDGKYIAVFVCSEGNVPRRMHPRSSWSRAEEPIEIGDLSREESLNYLIKRGIKIGTAEKLFDLVGGRIVDLKLIADRYLKGIPIEDVEFTILTEVENKFRIAKLLKNGKHYEVGKRIISALQDSGEI</sequence>
<comment type="caution">
    <text evidence="1">The sequence shown here is derived from an EMBL/GenBank/DDBJ whole genome shotgun (WGS) entry which is preliminary data.</text>
</comment>
<accession>A0A9N9IVB1</accession>
<dbReference type="Proteomes" id="UP000789342">
    <property type="component" value="Unassembled WGS sequence"/>
</dbReference>
<keyword evidence="2" id="KW-1185">Reference proteome</keyword>
<gene>
    <name evidence="1" type="ORF">AMORRO_LOCUS15436</name>
</gene>
<feature type="non-terminal residue" evidence="1">
    <location>
        <position position="1"/>
    </location>
</feature>
<dbReference type="OrthoDB" id="2432464at2759"/>
<reference evidence="1" key="1">
    <citation type="submission" date="2021-06" db="EMBL/GenBank/DDBJ databases">
        <authorList>
            <person name="Kallberg Y."/>
            <person name="Tangrot J."/>
            <person name="Rosling A."/>
        </authorList>
    </citation>
    <scope>NUCLEOTIDE SEQUENCE</scope>
    <source>
        <strain evidence="1">CL551</strain>
    </source>
</reference>
<proteinExistence type="predicted"/>
<dbReference type="AlphaFoldDB" id="A0A9N9IVB1"/>
<dbReference type="EMBL" id="CAJVPV010036373">
    <property type="protein sequence ID" value="CAG8753103.1"/>
    <property type="molecule type" value="Genomic_DNA"/>
</dbReference>